<evidence type="ECO:0000256" key="4">
    <source>
        <dbReference type="ARBA" id="ARBA00022679"/>
    </source>
</evidence>
<dbReference type="InterPro" id="IPR045088">
    <property type="entry name" value="ALAT1/2-like"/>
</dbReference>
<comment type="similarity">
    <text evidence="7">Belongs to the class-I pyridoxal-phosphate-dependent aminotransferase family. Alanine aminotransferase subfamily.</text>
</comment>
<dbReference type="AlphaFoldDB" id="A0AAW0N7F0"/>
<evidence type="ECO:0000313" key="12">
    <source>
        <dbReference type="Proteomes" id="UP001460270"/>
    </source>
</evidence>
<comment type="pathway">
    <text evidence="6">Amino-acid degradation; L-alanine degradation via transaminase pathway; pyruvate from L-alanine: step 1/1.</text>
</comment>
<gene>
    <name evidence="11" type="ORF">WMY93_025435</name>
</gene>
<dbReference type="EC" id="2.6.1.2" evidence="8"/>
<evidence type="ECO:0000256" key="9">
    <source>
        <dbReference type="ARBA" id="ARBA00047412"/>
    </source>
</evidence>
<protein>
    <recommendedName>
        <fullName evidence="8">alanine transaminase</fullName>
        <ecNumber evidence="8">2.6.1.2</ecNumber>
    </recommendedName>
</protein>
<keyword evidence="3" id="KW-0032">Aminotransferase</keyword>
<name>A0AAW0N7F0_9GOBI</name>
<dbReference type="GO" id="GO:0030170">
    <property type="term" value="F:pyridoxal phosphate binding"/>
    <property type="evidence" value="ECO:0007669"/>
    <property type="project" value="InterPro"/>
</dbReference>
<comment type="catalytic activity">
    <reaction evidence="9">
        <text>L-alanine + 2-oxoglutarate = pyruvate + L-glutamate</text>
        <dbReference type="Rhea" id="RHEA:19453"/>
        <dbReference type="ChEBI" id="CHEBI:15361"/>
        <dbReference type="ChEBI" id="CHEBI:16810"/>
        <dbReference type="ChEBI" id="CHEBI:29985"/>
        <dbReference type="ChEBI" id="CHEBI:57972"/>
        <dbReference type="EC" id="2.6.1.2"/>
    </reaction>
</comment>
<dbReference type="Gene3D" id="3.40.640.10">
    <property type="entry name" value="Type I PLP-dependent aspartate aminotransferase-like (Major domain)"/>
    <property type="match status" value="1"/>
</dbReference>
<comment type="subunit">
    <text evidence="2">Homodimer.</text>
</comment>
<keyword evidence="12" id="KW-1185">Reference proteome</keyword>
<evidence type="ECO:0000256" key="3">
    <source>
        <dbReference type="ARBA" id="ARBA00022576"/>
    </source>
</evidence>
<sequence length="237" mass="25949">MGRPDRSSDTCALPVTLPMLLDEAGEQCKPKAIFISNPSNPAGHVQSRKSIQEVIQFAAAEGLLLLVDEVYQDYVIQDGVEFISYKKILFEMGPVYSDTVQLASFHSISSLGECGLRAGFMELVNIDPNVMHFVDTMLCTDISTSVMGQLALDLMVKPPKPGDSSYHTYTQERQVEAGTLYCDQLMLEQAVLIGSGSSHGPFAGKSHFRLCILVSSDVLEEALSRIQKFHQSLVSAI</sequence>
<evidence type="ECO:0000256" key="5">
    <source>
        <dbReference type="ARBA" id="ARBA00022898"/>
    </source>
</evidence>
<evidence type="ECO:0000259" key="10">
    <source>
        <dbReference type="Pfam" id="PF00155"/>
    </source>
</evidence>
<dbReference type="SUPFAM" id="SSF53383">
    <property type="entry name" value="PLP-dependent transferases"/>
    <property type="match status" value="1"/>
</dbReference>
<dbReference type="EMBL" id="JBBPFD010000018">
    <property type="protein sequence ID" value="KAK7889875.1"/>
    <property type="molecule type" value="Genomic_DNA"/>
</dbReference>
<comment type="cofactor">
    <cofactor evidence="1">
        <name>pyridoxal 5'-phosphate</name>
        <dbReference type="ChEBI" id="CHEBI:597326"/>
    </cofactor>
</comment>
<dbReference type="Pfam" id="PF00155">
    <property type="entry name" value="Aminotran_1_2"/>
    <property type="match status" value="1"/>
</dbReference>
<evidence type="ECO:0000256" key="7">
    <source>
        <dbReference type="ARBA" id="ARBA00025785"/>
    </source>
</evidence>
<dbReference type="InterPro" id="IPR015422">
    <property type="entry name" value="PyrdxlP-dep_Trfase_small"/>
</dbReference>
<proteinExistence type="inferred from homology"/>
<evidence type="ECO:0000256" key="8">
    <source>
        <dbReference type="ARBA" id="ARBA00026106"/>
    </source>
</evidence>
<evidence type="ECO:0000256" key="2">
    <source>
        <dbReference type="ARBA" id="ARBA00011738"/>
    </source>
</evidence>
<accession>A0AAW0N7F0</accession>
<keyword evidence="4" id="KW-0808">Transferase</keyword>
<keyword evidence="5" id="KW-0663">Pyridoxal phosphate</keyword>
<evidence type="ECO:0000256" key="6">
    <source>
        <dbReference type="ARBA" id="ARBA00025708"/>
    </source>
</evidence>
<evidence type="ECO:0000256" key="1">
    <source>
        <dbReference type="ARBA" id="ARBA00001933"/>
    </source>
</evidence>
<dbReference type="Proteomes" id="UP001460270">
    <property type="component" value="Unassembled WGS sequence"/>
</dbReference>
<dbReference type="PANTHER" id="PTHR11751">
    <property type="entry name" value="ALANINE AMINOTRANSFERASE"/>
    <property type="match status" value="1"/>
</dbReference>
<dbReference type="InterPro" id="IPR004839">
    <property type="entry name" value="Aminotransferase_I/II_large"/>
</dbReference>
<dbReference type="InterPro" id="IPR015424">
    <property type="entry name" value="PyrdxlP-dep_Trfase"/>
</dbReference>
<feature type="domain" description="Aminotransferase class I/classII large" evidence="10">
    <location>
        <begin position="21"/>
        <end position="121"/>
    </location>
</feature>
<organism evidence="11 12">
    <name type="scientific">Mugilogobius chulae</name>
    <name type="common">yellowstripe goby</name>
    <dbReference type="NCBI Taxonomy" id="88201"/>
    <lineage>
        <taxon>Eukaryota</taxon>
        <taxon>Metazoa</taxon>
        <taxon>Chordata</taxon>
        <taxon>Craniata</taxon>
        <taxon>Vertebrata</taxon>
        <taxon>Euteleostomi</taxon>
        <taxon>Actinopterygii</taxon>
        <taxon>Neopterygii</taxon>
        <taxon>Teleostei</taxon>
        <taxon>Neoteleostei</taxon>
        <taxon>Acanthomorphata</taxon>
        <taxon>Gobiaria</taxon>
        <taxon>Gobiiformes</taxon>
        <taxon>Gobioidei</taxon>
        <taxon>Gobiidae</taxon>
        <taxon>Gobionellinae</taxon>
        <taxon>Mugilogobius</taxon>
    </lineage>
</organism>
<evidence type="ECO:0000313" key="11">
    <source>
        <dbReference type="EMBL" id="KAK7889875.1"/>
    </source>
</evidence>
<dbReference type="InterPro" id="IPR015421">
    <property type="entry name" value="PyrdxlP-dep_Trfase_major"/>
</dbReference>
<comment type="caution">
    <text evidence="11">The sequence shown here is derived from an EMBL/GenBank/DDBJ whole genome shotgun (WGS) entry which is preliminary data.</text>
</comment>
<dbReference type="Gene3D" id="3.90.1150.10">
    <property type="entry name" value="Aspartate Aminotransferase, domain 1"/>
    <property type="match status" value="1"/>
</dbReference>
<dbReference type="PANTHER" id="PTHR11751:SF469">
    <property type="entry name" value="ALANINE TRANSAMINASE"/>
    <property type="match status" value="1"/>
</dbReference>
<dbReference type="GO" id="GO:0004021">
    <property type="term" value="F:L-alanine:2-oxoglutarate aminotransferase activity"/>
    <property type="evidence" value="ECO:0007669"/>
    <property type="project" value="UniProtKB-EC"/>
</dbReference>
<reference evidence="12" key="1">
    <citation type="submission" date="2024-04" db="EMBL/GenBank/DDBJ databases">
        <title>Salinicola lusitanus LLJ914,a marine bacterium isolated from the Okinawa Trough.</title>
        <authorList>
            <person name="Li J."/>
        </authorList>
    </citation>
    <scope>NUCLEOTIDE SEQUENCE [LARGE SCALE GENOMIC DNA]</scope>
</reference>